<dbReference type="PROSITE" id="PS00671">
    <property type="entry name" value="D_2_HYDROXYACID_DH_3"/>
    <property type="match status" value="1"/>
</dbReference>
<evidence type="ECO:0000259" key="10">
    <source>
        <dbReference type="Pfam" id="PF13193"/>
    </source>
</evidence>
<dbReference type="PANTHER" id="PTHR24096:SF149">
    <property type="entry name" value="AMP-BINDING DOMAIN-CONTAINING PROTEIN-RELATED"/>
    <property type="match status" value="1"/>
</dbReference>
<dbReference type="InterPro" id="IPR020845">
    <property type="entry name" value="AMP-binding_CS"/>
</dbReference>
<feature type="domain" description="AMP-dependent synthetase/ligase" evidence="8">
    <location>
        <begin position="396"/>
        <end position="818"/>
    </location>
</feature>
<feature type="domain" description="D-isomer specific 2-hydroxyacid dehydrogenase NAD-binding" evidence="9">
    <location>
        <begin position="135"/>
        <end position="309"/>
    </location>
</feature>
<feature type="signal peptide" evidence="6">
    <location>
        <begin position="1"/>
        <end position="25"/>
    </location>
</feature>
<dbReference type="Gene3D" id="3.40.50.12780">
    <property type="entry name" value="N-terminal domain of ligase-like"/>
    <property type="match status" value="1"/>
</dbReference>
<dbReference type="InterPro" id="IPR029753">
    <property type="entry name" value="D-isomer_DH_CS"/>
</dbReference>
<evidence type="ECO:0000256" key="6">
    <source>
        <dbReference type="SAM" id="SignalP"/>
    </source>
</evidence>
<dbReference type="OrthoDB" id="1898221at2759"/>
<dbReference type="SUPFAM" id="SSF52283">
    <property type="entry name" value="Formate/glycerate dehydrogenase catalytic domain-like"/>
    <property type="match status" value="1"/>
</dbReference>
<accession>A0A1J8QHM7</accession>
<reference evidence="11 12" key="1">
    <citation type="submission" date="2016-03" db="EMBL/GenBank/DDBJ databases">
        <title>Comparative genomics of the ectomycorrhizal sister species Rhizopogon vinicolor and Rhizopogon vesiculosus (Basidiomycota: Boletales) reveals a divergence of the mating type B locus.</title>
        <authorList>
            <person name="Mujic A.B."/>
            <person name="Kuo A."/>
            <person name="Tritt A."/>
            <person name="Lipzen A."/>
            <person name="Chen C."/>
            <person name="Johnson J."/>
            <person name="Sharma A."/>
            <person name="Barry K."/>
            <person name="Grigoriev I.V."/>
            <person name="Spatafora J.W."/>
        </authorList>
    </citation>
    <scope>NUCLEOTIDE SEQUENCE [LARGE SCALE GENOMIC DNA]</scope>
    <source>
        <strain evidence="11 12">AM-OR11-056</strain>
    </source>
</reference>
<dbReference type="CDD" id="cd05911">
    <property type="entry name" value="Firefly_Luc_like"/>
    <property type="match status" value="1"/>
</dbReference>
<keyword evidence="2" id="KW-0596">Phosphopantetheine</keyword>
<evidence type="ECO:0000313" key="12">
    <source>
        <dbReference type="Proteomes" id="UP000183567"/>
    </source>
</evidence>
<evidence type="ECO:0000256" key="5">
    <source>
        <dbReference type="ARBA" id="ARBA00023002"/>
    </source>
</evidence>
<keyword evidence="4" id="KW-0436">Ligase</keyword>
<proteinExistence type="inferred from homology"/>
<keyword evidence="3" id="KW-0597">Phosphoprotein</keyword>
<keyword evidence="12" id="KW-1185">Reference proteome</keyword>
<dbReference type="InterPro" id="IPR029752">
    <property type="entry name" value="D-isomer_DH_CS1"/>
</dbReference>
<dbReference type="STRING" id="180088.A0A1J8QHM7"/>
<name>A0A1J8QHM7_9AGAM</name>
<evidence type="ECO:0000256" key="2">
    <source>
        <dbReference type="ARBA" id="ARBA00022450"/>
    </source>
</evidence>
<dbReference type="InterPro" id="IPR006139">
    <property type="entry name" value="D-isomer_2_OHA_DH_cat_dom"/>
</dbReference>
<dbReference type="InterPro" id="IPR042099">
    <property type="entry name" value="ANL_N_sf"/>
</dbReference>
<dbReference type="Pfam" id="PF02826">
    <property type="entry name" value="2-Hacid_dh_C"/>
    <property type="match status" value="1"/>
</dbReference>
<gene>
    <name evidence="11" type="ORF">AZE42_02911</name>
</gene>
<dbReference type="PANTHER" id="PTHR24096">
    <property type="entry name" value="LONG-CHAIN-FATTY-ACID--COA LIGASE"/>
    <property type="match status" value="1"/>
</dbReference>
<protein>
    <submittedName>
        <fullName evidence="11">Uncharacterized protein</fullName>
    </submittedName>
</protein>
<dbReference type="InterPro" id="IPR006140">
    <property type="entry name" value="D-isomer_DH_NAD-bd"/>
</dbReference>
<dbReference type="InterPro" id="IPR025110">
    <property type="entry name" value="AMP-bd_C"/>
</dbReference>
<evidence type="ECO:0000256" key="3">
    <source>
        <dbReference type="ARBA" id="ARBA00022553"/>
    </source>
</evidence>
<dbReference type="GO" id="GO:0051287">
    <property type="term" value="F:NAD binding"/>
    <property type="evidence" value="ECO:0007669"/>
    <property type="project" value="InterPro"/>
</dbReference>
<dbReference type="InterPro" id="IPR045851">
    <property type="entry name" value="AMP-bd_C_sf"/>
</dbReference>
<dbReference type="PROSITE" id="PS00455">
    <property type="entry name" value="AMP_BINDING"/>
    <property type="match status" value="1"/>
</dbReference>
<sequence length="975" mass="106602">MSSVSSRQPRILICVFMLPGDLVWAHEDAKRLFDGLADVVVMDSQNRADFLAGLQPGGKYDGTVGIYRHNLSADRIGVFDKDIVNALAETGTVKWIAHNGAGYDQIDVHQCALKGIRVSNTPGAVDDATATTALYLVVSCLREYSWAQQSLRNGTWKTPLSPGRVHDVTGRTLGVLGLGGIGLRLANLLHAFPMRVVYYSRRKIADAPEWCEYIDSVEGLCRESDVLSVHVPLREDTVHLVGEKEIRALKRGSIIVNTARGKVIDEEAMIRALEDGHLSSVGLDVYPNEPHVNPRLLEFPQNCLLPHMGTENQDSQRHMEVRALTNLRDFLRDGKGRDLIPEMRFQRLQRDHIAGCRYMVGRYSSSYPPVPLCRRSIFTHLLGISPSSPSTVGGFPASSPAFIDALSGATITRGTLRSHALQLAFSLHNLPSPLVNRTKTVLIFSPNSITWPAMIFGVVAAGFCATLANSAYTPDELKHQYTDAGAHLVFTHPSQFGTVRTMLRSLGCSEQEIRSRIIVAGAQWITGDKDASVPDVELKGLVNITQLLGRGELKEEVSFDGERSNETVYLCYSSGTTGKPKGVETTHYNLTSVLEIIKPAWPTSKPCLTPSIPEQGGVDVLFGCLPFYHIYGGVKLLHLPLLLGTPSVVMAGFDPDRFCAAIARYHVTVSLVVPPMFVVFARHPGRSSSSFSHFIIYDDLTEYDVHITTSIQKHDLSSLQILFSGAAPLGADLVSTVTKRLKGVGADVAITQGYGLTETSPTVFLLPVPDADSHVGSTGVLLPNLELRLVEDEGEAHTDIPGAGELWVRGPTIMKGYLNNPTATAAAITPDGWFKTGDIAVRDKDGFFTIVDRRKELIKYKGFQVPPAELESLLLQHPEIADAAVIGVESKEEATELPRAYIVPSRPLSSQEIPSFALGVQDWVSQRVAPHKRLRGGIVIIDVVPKSAAGKILRRELRERAKTEVAKAPYIRSKL</sequence>
<dbReference type="EMBL" id="LVVM01004461">
    <property type="protein sequence ID" value="OJA12888.1"/>
    <property type="molecule type" value="Genomic_DNA"/>
</dbReference>
<keyword evidence="6" id="KW-0732">Signal</keyword>
<dbReference type="CDD" id="cd12168">
    <property type="entry name" value="Mand_dh_like"/>
    <property type="match status" value="1"/>
</dbReference>
<feature type="chain" id="PRO_5012769246" evidence="6">
    <location>
        <begin position="26"/>
        <end position="975"/>
    </location>
</feature>
<evidence type="ECO:0000256" key="4">
    <source>
        <dbReference type="ARBA" id="ARBA00022598"/>
    </source>
</evidence>
<dbReference type="GO" id="GO:0016405">
    <property type="term" value="F:CoA-ligase activity"/>
    <property type="evidence" value="ECO:0007669"/>
    <property type="project" value="TreeGrafter"/>
</dbReference>
<dbReference type="Pfam" id="PF00501">
    <property type="entry name" value="AMP-binding"/>
    <property type="match status" value="1"/>
</dbReference>
<evidence type="ECO:0000259" key="7">
    <source>
        <dbReference type="Pfam" id="PF00389"/>
    </source>
</evidence>
<dbReference type="Proteomes" id="UP000183567">
    <property type="component" value="Unassembled WGS sequence"/>
</dbReference>
<keyword evidence="5" id="KW-0560">Oxidoreductase</keyword>
<dbReference type="PROSITE" id="PS00065">
    <property type="entry name" value="D_2_HYDROXYACID_DH_1"/>
    <property type="match status" value="1"/>
</dbReference>
<dbReference type="InterPro" id="IPR036291">
    <property type="entry name" value="NAD(P)-bd_dom_sf"/>
</dbReference>
<dbReference type="GO" id="GO:0016616">
    <property type="term" value="F:oxidoreductase activity, acting on the CH-OH group of donors, NAD or NADP as acceptor"/>
    <property type="evidence" value="ECO:0007669"/>
    <property type="project" value="InterPro"/>
</dbReference>
<dbReference type="PROSITE" id="PS00670">
    <property type="entry name" value="D_2_HYDROXYACID_DH_2"/>
    <property type="match status" value="1"/>
</dbReference>
<feature type="domain" description="D-isomer specific 2-hydroxyacid dehydrogenase catalytic" evidence="7">
    <location>
        <begin position="80"/>
        <end position="335"/>
    </location>
</feature>
<organism evidence="11 12">
    <name type="scientific">Rhizopogon vesiculosus</name>
    <dbReference type="NCBI Taxonomy" id="180088"/>
    <lineage>
        <taxon>Eukaryota</taxon>
        <taxon>Fungi</taxon>
        <taxon>Dikarya</taxon>
        <taxon>Basidiomycota</taxon>
        <taxon>Agaricomycotina</taxon>
        <taxon>Agaricomycetes</taxon>
        <taxon>Agaricomycetidae</taxon>
        <taxon>Boletales</taxon>
        <taxon>Suillineae</taxon>
        <taxon>Rhizopogonaceae</taxon>
        <taxon>Rhizopogon</taxon>
    </lineage>
</organism>
<comment type="similarity">
    <text evidence="1">Belongs to the ATP-dependent AMP-binding enzyme family.</text>
</comment>
<evidence type="ECO:0000259" key="8">
    <source>
        <dbReference type="Pfam" id="PF00501"/>
    </source>
</evidence>
<evidence type="ECO:0000259" key="9">
    <source>
        <dbReference type="Pfam" id="PF02826"/>
    </source>
</evidence>
<dbReference type="Gene3D" id="3.30.300.30">
    <property type="match status" value="1"/>
</dbReference>
<dbReference type="SUPFAM" id="SSF51735">
    <property type="entry name" value="NAD(P)-binding Rossmann-fold domains"/>
    <property type="match status" value="1"/>
</dbReference>
<comment type="caution">
    <text evidence="11">The sequence shown here is derived from an EMBL/GenBank/DDBJ whole genome shotgun (WGS) entry which is preliminary data.</text>
</comment>
<dbReference type="Pfam" id="PF00389">
    <property type="entry name" value="2-Hacid_dh"/>
    <property type="match status" value="1"/>
</dbReference>
<feature type="domain" description="AMP-binding enzyme C-terminal" evidence="10">
    <location>
        <begin position="869"/>
        <end position="951"/>
    </location>
</feature>
<dbReference type="Pfam" id="PF13193">
    <property type="entry name" value="AMP-binding_C"/>
    <property type="match status" value="1"/>
</dbReference>
<dbReference type="SUPFAM" id="SSF56801">
    <property type="entry name" value="Acetyl-CoA synthetase-like"/>
    <property type="match status" value="1"/>
</dbReference>
<dbReference type="AlphaFoldDB" id="A0A1J8QHM7"/>
<dbReference type="Gene3D" id="3.40.50.720">
    <property type="entry name" value="NAD(P)-binding Rossmann-like Domain"/>
    <property type="match status" value="2"/>
</dbReference>
<evidence type="ECO:0000256" key="1">
    <source>
        <dbReference type="ARBA" id="ARBA00006432"/>
    </source>
</evidence>
<evidence type="ECO:0000313" key="11">
    <source>
        <dbReference type="EMBL" id="OJA12888.1"/>
    </source>
</evidence>
<dbReference type="InterPro" id="IPR000873">
    <property type="entry name" value="AMP-dep_synth/lig_dom"/>
</dbReference>